<dbReference type="EMBL" id="AGUE01000200">
    <property type="protein sequence ID" value="EHK97243.1"/>
    <property type="molecule type" value="Genomic_DNA"/>
</dbReference>
<feature type="domain" description="DUF4470" evidence="1">
    <location>
        <begin position="15"/>
        <end position="110"/>
    </location>
</feature>
<dbReference type="OrthoDB" id="432970at2759"/>
<reference evidence="2 3" key="1">
    <citation type="journal article" date="2012" name="Eukaryot. Cell">
        <title>Genome sequence of the fungus Glarea lozoyensis: the first genome sequence of a species from the Helotiaceae family.</title>
        <authorList>
            <person name="Youssar L."/>
            <person name="Gruening B.A."/>
            <person name="Erxleben A."/>
            <person name="Guenther S."/>
            <person name="Huettel W."/>
        </authorList>
    </citation>
    <scope>NUCLEOTIDE SEQUENCE [LARGE SCALE GENOMIC DNA]</scope>
    <source>
        <strain evidence="3">ATCC 74030 / MF5533</strain>
    </source>
</reference>
<comment type="caution">
    <text evidence="2">The sequence shown here is derived from an EMBL/GenBank/DDBJ whole genome shotgun (WGS) entry which is preliminary data.</text>
</comment>
<sequence>MLGTTALNLRYFFYPIGNTPAVNVVQDRFRPANGATYDAPVKVLFLAYGDPRNLLFSLWYERNTDEQTKWEFTCCDIDAAVLARNIILISLIIDEVSFTSTWNIFYHLYIPDADIDLLHAQAEKLLLQSDSINRWMSSVYGKAISFLDQDTLNRLRALWTKYAATAALNIDARKQFEVTTRGKIKKMFDRSQENSMHVQGLRSVGPNWTGAVETISYCFSRFWETGVVAGNLPDLQELSSSQGGRVNPMFAISSSSTEEFAVHYGSEPLLGFHLATAFDGHLVGYTTDALGTEAATRLAFPGVPGRQSQYYLRIAWKIPSFGERLEEMASEPLEWEIRSSPEELSMYFFNSIWLCSVMRT</sequence>
<dbReference type="InParanoid" id="H0EW36"/>
<accession>H0EW36</accession>
<name>H0EW36_GLAL7</name>
<evidence type="ECO:0000313" key="2">
    <source>
        <dbReference type="EMBL" id="EHK97243.1"/>
    </source>
</evidence>
<dbReference type="Pfam" id="PF14737">
    <property type="entry name" value="DUF4470"/>
    <property type="match status" value="1"/>
</dbReference>
<dbReference type="AlphaFoldDB" id="H0EW36"/>
<dbReference type="Proteomes" id="UP000005446">
    <property type="component" value="Unassembled WGS sequence"/>
</dbReference>
<organism evidence="2 3">
    <name type="scientific">Glarea lozoyensis (strain ATCC 74030 / MF5533)</name>
    <dbReference type="NCBI Taxonomy" id="1104152"/>
    <lineage>
        <taxon>Eukaryota</taxon>
        <taxon>Fungi</taxon>
        <taxon>Dikarya</taxon>
        <taxon>Ascomycota</taxon>
        <taxon>Pezizomycotina</taxon>
        <taxon>Leotiomycetes</taxon>
        <taxon>Helotiales</taxon>
        <taxon>Helotiaceae</taxon>
        <taxon>Glarea</taxon>
    </lineage>
</organism>
<gene>
    <name evidence="2" type="ORF">M7I_6973</name>
</gene>
<evidence type="ECO:0000259" key="1">
    <source>
        <dbReference type="Pfam" id="PF14737"/>
    </source>
</evidence>
<dbReference type="HOGENOM" id="CLU_769563_0_0_1"/>
<evidence type="ECO:0000313" key="3">
    <source>
        <dbReference type="Proteomes" id="UP000005446"/>
    </source>
</evidence>
<dbReference type="InterPro" id="IPR027974">
    <property type="entry name" value="DUF4470"/>
</dbReference>
<proteinExistence type="predicted"/>
<protein>
    <recommendedName>
        <fullName evidence="1">DUF4470 domain-containing protein</fullName>
    </recommendedName>
</protein>
<keyword evidence="3" id="KW-1185">Reference proteome</keyword>